<keyword evidence="1" id="KW-0472">Membrane</keyword>
<evidence type="ECO:0000256" key="1">
    <source>
        <dbReference type="SAM" id="Phobius"/>
    </source>
</evidence>
<dbReference type="EMBL" id="OC954720">
    <property type="protein sequence ID" value="CAD7664640.1"/>
    <property type="molecule type" value="Genomic_DNA"/>
</dbReference>
<accession>A0A7R9MQL9</accession>
<dbReference type="AlphaFoldDB" id="A0A7R9MQL9"/>
<evidence type="ECO:0000313" key="3">
    <source>
        <dbReference type="Proteomes" id="UP000728032"/>
    </source>
</evidence>
<protein>
    <submittedName>
        <fullName evidence="2">Uncharacterized protein</fullName>
    </submittedName>
</protein>
<keyword evidence="3" id="KW-1185">Reference proteome</keyword>
<evidence type="ECO:0000313" key="2">
    <source>
        <dbReference type="EMBL" id="CAD7664640.1"/>
    </source>
</evidence>
<reference evidence="2" key="1">
    <citation type="submission" date="2020-11" db="EMBL/GenBank/DDBJ databases">
        <authorList>
            <person name="Tran Van P."/>
        </authorList>
    </citation>
    <scope>NUCLEOTIDE SEQUENCE</scope>
</reference>
<gene>
    <name evidence="2" type="ORF">ONB1V03_LOCUS21198</name>
</gene>
<dbReference type="EMBL" id="CAJPVJ010039895">
    <property type="protein sequence ID" value="CAG2181777.1"/>
    <property type="molecule type" value="Genomic_DNA"/>
</dbReference>
<keyword evidence="1" id="KW-0812">Transmembrane</keyword>
<dbReference type="Proteomes" id="UP000728032">
    <property type="component" value="Unassembled WGS sequence"/>
</dbReference>
<feature type="non-terminal residue" evidence="2">
    <location>
        <position position="1"/>
    </location>
</feature>
<organism evidence="2">
    <name type="scientific">Oppiella nova</name>
    <dbReference type="NCBI Taxonomy" id="334625"/>
    <lineage>
        <taxon>Eukaryota</taxon>
        <taxon>Metazoa</taxon>
        <taxon>Ecdysozoa</taxon>
        <taxon>Arthropoda</taxon>
        <taxon>Chelicerata</taxon>
        <taxon>Arachnida</taxon>
        <taxon>Acari</taxon>
        <taxon>Acariformes</taxon>
        <taxon>Sarcoptiformes</taxon>
        <taxon>Oribatida</taxon>
        <taxon>Brachypylina</taxon>
        <taxon>Oppioidea</taxon>
        <taxon>Oppiidae</taxon>
        <taxon>Oppiella</taxon>
    </lineage>
</organism>
<dbReference type="OrthoDB" id="6492213at2759"/>
<feature type="transmembrane region" description="Helical" evidence="1">
    <location>
        <begin position="30"/>
        <end position="54"/>
    </location>
</feature>
<proteinExistence type="predicted"/>
<name>A0A7R9MQL9_9ACAR</name>
<sequence length="139" mass="15804">DKEFHTERLASDQSVDIRVVGHVITHSTTFLIRIHGTFMIVAWLGCVSIAIFMARYFKHLWPEETLFGVQIWFAVNTSITNAIITDHDIDSIHKYLDICGHIYTGSAPVVWFGSHYNIGGEPDWGRNETQTLVVQAMDI</sequence>
<keyword evidence="1" id="KW-1133">Transmembrane helix</keyword>